<proteinExistence type="predicted"/>
<dbReference type="EMBL" id="BAAAZP010000009">
    <property type="protein sequence ID" value="GAA3647478.1"/>
    <property type="molecule type" value="Genomic_DNA"/>
</dbReference>
<protein>
    <submittedName>
        <fullName evidence="3">Aminotransferase class V-fold PLP-dependent enzyme</fullName>
    </submittedName>
</protein>
<dbReference type="Gene3D" id="3.40.640.10">
    <property type="entry name" value="Type I PLP-dependent aspartate aminotransferase-like (Major domain)"/>
    <property type="match status" value="1"/>
</dbReference>
<dbReference type="InterPro" id="IPR015424">
    <property type="entry name" value="PyrdxlP-dep_Trfase"/>
</dbReference>
<keyword evidence="4" id="KW-1185">Reference proteome</keyword>
<dbReference type="InterPro" id="IPR015422">
    <property type="entry name" value="PyrdxlP-dep_Trfase_small"/>
</dbReference>
<accession>A0ABP7B466</accession>
<dbReference type="PANTHER" id="PTHR43586">
    <property type="entry name" value="CYSTEINE DESULFURASE"/>
    <property type="match status" value="1"/>
</dbReference>
<organism evidence="3 4">
    <name type="scientific">Nonomuraea antimicrobica</name>
    <dbReference type="NCBI Taxonomy" id="561173"/>
    <lineage>
        <taxon>Bacteria</taxon>
        <taxon>Bacillati</taxon>
        <taxon>Actinomycetota</taxon>
        <taxon>Actinomycetes</taxon>
        <taxon>Streptosporangiales</taxon>
        <taxon>Streptosporangiaceae</taxon>
        <taxon>Nonomuraea</taxon>
    </lineage>
</organism>
<keyword evidence="3" id="KW-0808">Transferase</keyword>
<dbReference type="Gene3D" id="3.90.1150.10">
    <property type="entry name" value="Aspartate Aminotransferase, domain 1"/>
    <property type="match status" value="1"/>
</dbReference>
<name>A0ABP7B466_9ACTN</name>
<gene>
    <name evidence="3" type="ORF">GCM10022224_007910</name>
</gene>
<keyword evidence="1" id="KW-1133">Transmembrane helix</keyword>
<feature type="transmembrane region" description="Helical" evidence="1">
    <location>
        <begin position="355"/>
        <end position="373"/>
    </location>
</feature>
<dbReference type="Pfam" id="PF00266">
    <property type="entry name" value="Aminotran_5"/>
    <property type="match status" value="1"/>
</dbReference>
<evidence type="ECO:0000259" key="2">
    <source>
        <dbReference type="Pfam" id="PF00266"/>
    </source>
</evidence>
<sequence>MLHLLDASPFLDATQFRAEFPSLADSVHLASCSQGALSSRLAYALQEIGHSLRDRGAPWETWMEQVGLARERFARLIGADPGEVAVLSCASEAAFQTASSFDWSRRPGIVTTDLEFPSIAHVWLAQRQRGARVRVSADTGEHVAAEDYERVIDESVNLVSVPLHSYRNGARLPVEDVVGLAHERGARVFVDAYQATGVTPVDVRRLGCDYLASGSLKYLLGLPGLAFLYVRGGMEHQREPELTGWFGRTRPFAFDPRLLDFPGDARRFETGTPSIPSAYAANAGFDLIERIDPYAVRDHVSALVEELAERLTADGERVASPAGARGPQVAIADDAPDALAAVLVSTLFIEPLRPAWWAGVPFFVVVSVVYFAISRRERARRTDRLGQR</sequence>
<comment type="caution">
    <text evidence="3">The sequence shown here is derived from an EMBL/GenBank/DDBJ whole genome shotgun (WGS) entry which is preliminary data.</text>
</comment>
<evidence type="ECO:0000256" key="1">
    <source>
        <dbReference type="SAM" id="Phobius"/>
    </source>
</evidence>
<keyword evidence="1" id="KW-0472">Membrane</keyword>
<evidence type="ECO:0000313" key="3">
    <source>
        <dbReference type="EMBL" id="GAA3647478.1"/>
    </source>
</evidence>
<dbReference type="InterPro" id="IPR000192">
    <property type="entry name" value="Aminotrans_V_dom"/>
</dbReference>
<dbReference type="InterPro" id="IPR015421">
    <property type="entry name" value="PyrdxlP-dep_Trfase_major"/>
</dbReference>
<dbReference type="PANTHER" id="PTHR43586:SF15">
    <property type="entry name" value="BLR3095 PROTEIN"/>
    <property type="match status" value="1"/>
</dbReference>
<dbReference type="RefSeq" id="WP_344873017.1">
    <property type="nucleotide sequence ID" value="NZ_BAAAZP010000009.1"/>
</dbReference>
<dbReference type="Proteomes" id="UP001500902">
    <property type="component" value="Unassembled WGS sequence"/>
</dbReference>
<dbReference type="SUPFAM" id="SSF53383">
    <property type="entry name" value="PLP-dependent transferases"/>
    <property type="match status" value="1"/>
</dbReference>
<dbReference type="GO" id="GO:0008483">
    <property type="term" value="F:transaminase activity"/>
    <property type="evidence" value="ECO:0007669"/>
    <property type="project" value="UniProtKB-KW"/>
</dbReference>
<feature type="domain" description="Aminotransferase class V" evidence="2">
    <location>
        <begin position="62"/>
        <end position="314"/>
    </location>
</feature>
<keyword evidence="3" id="KW-0032">Aminotransferase</keyword>
<reference evidence="4" key="1">
    <citation type="journal article" date="2019" name="Int. J. Syst. Evol. Microbiol.">
        <title>The Global Catalogue of Microorganisms (GCM) 10K type strain sequencing project: providing services to taxonomists for standard genome sequencing and annotation.</title>
        <authorList>
            <consortium name="The Broad Institute Genomics Platform"/>
            <consortium name="The Broad Institute Genome Sequencing Center for Infectious Disease"/>
            <person name="Wu L."/>
            <person name="Ma J."/>
        </authorList>
    </citation>
    <scope>NUCLEOTIDE SEQUENCE [LARGE SCALE GENOMIC DNA]</scope>
    <source>
        <strain evidence="4">JCM 16904</strain>
    </source>
</reference>
<evidence type="ECO:0000313" key="4">
    <source>
        <dbReference type="Proteomes" id="UP001500902"/>
    </source>
</evidence>
<keyword evidence="1" id="KW-0812">Transmembrane</keyword>